<accession>A0A1X6N422</accession>
<dbReference type="AlphaFoldDB" id="A0A1X6N422"/>
<dbReference type="PANTHER" id="PTHR32332">
    <property type="entry name" value="2-NITROPROPANE DIOXYGENASE"/>
    <property type="match status" value="1"/>
</dbReference>
<dbReference type="GeneID" id="36323785"/>
<keyword evidence="2" id="KW-0288">FMN</keyword>
<dbReference type="Proteomes" id="UP000194127">
    <property type="component" value="Unassembled WGS sequence"/>
</dbReference>
<dbReference type="InterPro" id="IPR004136">
    <property type="entry name" value="NMO"/>
</dbReference>
<proteinExistence type="predicted"/>
<keyword evidence="1" id="KW-0285">Flavoprotein</keyword>
<dbReference type="Pfam" id="PF03060">
    <property type="entry name" value="NMO"/>
    <property type="match status" value="2"/>
</dbReference>
<dbReference type="OrthoDB" id="2349068at2759"/>
<dbReference type="SUPFAM" id="SSF51412">
    <property type="entry name" value="Inosine monophosphate dehydrogenase (IMPDH)"/>
    <property type="match status" value="1"/>
</dbReference>
<dbReference type="RefSeq" id="XP_024340148.1">
    <property type="nucleotide sequence ID" value="XM_024478835.1"/>
</dbReference>
<evidence type="ECO:0000256" key="2">
    <source>
        <dbReference type="ARBA" id="ARBA00022643"/>
    </source>
</evidence>
<reference evidence="4 5" key="1">
    <citation type="submission" date="2017-04" db="EMBL/GenBank/DDBJ databases">
        <title>Genome Sequence of the Model Brown-Rot Fungus Postia placenta SB12.</title>
        <authorList>
            <consortium name="DOE Joint Genome Institute"/>
            <person name="Gaskell J."/>
            <person name="Kersten P."/>
            <person name="Larrondo L.F."/>
            <person name="Canessa P."/>
            <person name="Martinez D."/>
            <person name="Hibbett D."/>
            <person name="Schmoll M."/>
            <person name="Kubicek C.P."/>
            <person name="Martinez A.T."/>
            <person name="Yadav J."/>
            <person name="Master E."/>
            <person name="Magnuson J.K."/>
            <person name="James T."/>
            <person name="Yaver D."/>
            <person name="Berka R."/>
            <person name="Labutti K."/>
            <person name="Lipzen A."/>
            <person name="Aerts A."/>
            <person name="Barry K."/>
            <person name="Henrissat B."/>
            <person name="Blanchette R."/>
            <person name="Grigoriev I."/>
            <person name="Cullen D."/>
        </authorList>
    </citation>
    <scope>NUCLEOTIDE SEQUENCE [LARGE SCALE GENOMIC DNA]</scope>
    <source>
        <strain evidence="4 5">MAD-698-R-SB12</strain>
    </source>
</reference>
<gene>
    <name evidence="4" type="ORF">POSPLADRAFT_1045699</name>
</gene>
<name>A0A1X6N422_9APHY</name>
<dbReference type="InterPro" id="IPR013785">
    <property type="entry name" value="Aldolase_TIM"/>
</dbReference>
<protein>
    <recommendedName>
        <fullName evidence="6">Nitronate monooxygenase domain-containing protein</fullName>
    </recommendedName>
</protein>
<dbReference type="STRING" id="670580.A0A1X6N422"/>
<evidence type="ECO:0000313" key="5">
    <source>
        <dbReference type="Proteomes" id="UP000194127"/>
    </source>
</evidence>
<dbReference type="CDD" id="cd04730">
    <property type="entry name" value="NPD_like"/>
    <property type="match status" value="1"/>
</dbReference>
<dbReference type="PANTHER" id="PTHR32332:SF31">
    <property type="entry name" value="2-NITROPROPANE DIOXYGENASE FAMILY, PUTATIVE (AFU_ORTHOLOGUE AFUA_2G09850)-RELATED"/>
    <property type="match status" value="1"/>
</dbReference>
<evidence type="ECO:0000256" key="3">
    <source>
        <dbReference type="ARBA" id="ARBA00023002"/>
    </source>
</evidence>
<sequence length="317" mass="32863">MSASISTKLTKLLNIRSPIVSAPMAYAATPAMVAAVINGGGIGFLGAGLEPAEKVAETLAEARAAVGESKAHLVGVGFVGWVLDKFNTAADPRLQAVLDQQPGAIWLAYGQNLGKYIAQVRAHNAAHGRNTLVFLTVNTVDEAIRAMNEWRADVIVAQGAEAGGRGSIHSPPIREFLKAAVEAIPDGPPILAAGGITTGAQIASLLAMGAAGVVVGTRFLFTHECMFSDEMKKVLLEAGPDSTSRSSAYDAIFPPGIWPEGIQARCITNGLVSDYEKGAGAEDIKAKIASGDRDHMLVYAGTGVADVKEIQSTAVCA</sequence>
<dbReference type="EMBL" id="KZ110595">
    <property type="protein sequence ID" value="OSX63354.1"/>
    <property type="molecule type" value="Genomic_DNA"/>
</dbReference>
<evidence type="ECO:0000313" key="4">
    <source>
        <dbReference type="EMBL" id="OSX63354.1"/>
    </source>
</evidence>
<evidence type="ECO:0000256" key="1">
    <source>
        <dbReference type="ARBA" id="ARBA00022630"/>
    </source>
</evidence>
<dbReference type="Gene3D" id="3.20.20.70">
    <property type="entry name" value="Aldolase class I"/>
    <property type="match status" value="1"/>
</dbReference>
<evidence type="ECO:0008006" key="6">
    <source>
        <dbReference type="Google" id="ProtNLM"/>
    </source>
</evidence>
<keyword evidence="3" id="KW-0560">Oxidoreductase</keyword>
<organism evidence="4 5">
    <name type="scientific">Postia placenta MAD-698-R-SB12</name>
    <dbReference type="NCBI Taxonomy" id="670580"/>
    <lineage>
        <taxon>Eukaryota</taxon>
        <taxon>Fungi</taxon>
        <taxon>Dikarya</taxon>
        <taxon>Basidiomycota</taxon>
        <taxon>Agaricomycotina</taxon>
        <taxon>Agaricomycetes</taxon>
        <taxon>Polyporales</taxon>
        <taxon>Adustoporiaceae</taxon>
        <taxon>Rhodonia</taxon>
    </lineage>
</organism>
<keyword evidence="5" id="KW-1185">Reference proteome</keyword>
<dbReference type="GO" id="GO:0018580">
    <property type="term" value="F:nitronate monooxygenase activity"/>
    <property type="evidence" value="ECO:0007669"/>
    <property type="project" value="InterPro"/>
</dbReference>